<protein>
    <submittedName>
        <fullName evidence="2">Uncharacterized protein</fullName>
    </submittedName>
</protein>
<dbReference type="EMBL" id="SMAG01000002">
    <property type="protein sequence ID" value="TCS95778.1"/>
    <property type="molecule type" value="Genomic_DNA"/>
</dbReference>
<accession>A0A4R3L985</accession>
<feature type="signal peptide" evidence="1">
    <location>
        <begin position="1"/>
        <end position="26"/>
    </location>
</feature>
<comment type="caution">
    <text evidence="2">The sequence shown here is derived from an EMBL/GenBank/DDBJ whole genome shotgun (WGS) entry which is preliminary data.</text>
</comment>
<proteinExistence type="predicted"/>
<dbReference type="Proteomes" id="UP000294937">
    <property type="component" value="Unassembled WGS sequence"/>
</dbReference>
<evidence type="ECO:0000313" key="2">
    <source>
        <dbReference type="EMBL" id="TCS95778.1"/>
    </source>
</evidence>
<gene>
    <name evidence="2" type="ORF">EDD58_102359</name>
</gene>
<dbReference type="RefSeq" id="WP_131923753.1">
    <property type="nucleotide sequence ID" value="NZ_SMAG01000002.1"/>
</dbReference>
<name>A0A4R3L985_9BACL</name>
<feature type="chain" id="PRO_5020226114" evidence="1">
    <location>
        <begin position="27"/>
        <end position="226"/>
    </location>
</feature>
<keyword evidence="1" id="KW-0732">Signal</keyword>
<evidence type="ECO:0000313" key="3">
    <source>
        <dbReference type="Proteomes" id="UP000294937"/>
    </source>
</evidence>
<reference evidence="2 3" key="1">
    <citation type="submission" date="2019-03" db="EMBL/GenBank/DDBJ databases">
        <title>Genomic Encyclopedia of Type Strains, Phase IV (KMG-IV): sequencing the most valuable type-strain genomes for metagenomic binning, comparative biology and taxonomic classification.</title>
        <authorList>
            <person name="Goeker M."/>
        </authorList>
    </citation>
    <scope>NUCLEOTIDE SEQUENCE [LARGE SCALE GENOMIC DNA]</scope>
    <source>
        <strain evidence="2 3">DSM 45707</strain>
    </source>
</reference>
<evidence type="ECO:0000256" key="1">
    <source>
        <dbReference type="SAM" id="SignalP"/>
    </source>
</evidence>
<dbReference type="OrthoDB" id="2991410at2"/>
<organism evidence="2 3">
    <name type="scientific">Hazenella coriacea</name>
    <dbReference type="NCBI Taxonomy" id="1179467"/>
    <lineage>
        <taxon>Bacteria</taxon>
        <taxon>Bacillati</taxon>
        <taxon>Bacillota</taxon>
        <taxon>Bacilli</taxon>
        <taxon>Bacillales</taxon>
        <taxon>Thermoactinomycetaceae</taxon>
        <taxon>Hazenella</taxon>
    </lineage>
</organism>
<sequence>MKKKYFSSLIATTVVSVLTLSPFSYAEELPLKTVENIVVISNKAEVTGSLEIIDGEELTPQQIEEQFKEIDAKYKIGEEFSMEDAEFVKKYAKKPGYSPEGVGNVTRSVFGVGKGGGIRAESKGTARNNIGVINNSFGATFTTATTSGGAKVISIRNEVSITAYGAVGSGGIGKVYQKTLSNTCKKSSCTFNEYEGYSGSVAYATVYVKAVVSYSGGSFTINPRYQ</sequence>
<dbReference type="AlphaFoldDB" id="A0A4R3L985"/>
<keyword evidence="3" id="KW-1185">Reference proteome</keyword>